<dbReference type="Proteomes" id="UP000198598">
    <property type="component" value="Unassembled WGS sequence"/>
</dbReference>
<evidence type="ECO:0000259" key="1">
    <source>
        <dbReference type="SMART" id="SM00736"/>
    </source>
</evidence>
<sequence>MGALIKLEVFYLNNNQLSGCFPASLSAVCGSLASLGNNPGLPGGGNFGAFCLNGTGSCSASNTPPQPTANASLTATVGKGFSYTVNAFIDAETPSSLTYTASINPANGLNFDATTRVISGTPTTSGLSNVIIIATDPGGLSAFTSFSITYPLIILSIGSSRQDYGVYPNPISDQHFSVQLDEPKTALVRLYSLDGRLMPIQKIGQDVGSLQLKTERKLPTGVYILVVEERARTRQYRLVLE</sequence>
<dbReference type="SMART" id="SM00736">
    <property type="entry name" value="CADG"/>
    <property type="match status" value="1"/>
</dbReference>
<dbReference type="InterPro" id="IPR006644">
    <property type="entry name" value="Cadg"/>
</dbReference>
<proteinExistence type="predicted"/>
<reference evidence="2 3" key="1">
    <citation type="submission" date="2016-10" db="EMBL/GenBank/DDBJ databases">
        <authorList>
            <person name="de Groot N.N."/>
        </authorList>
    </citation>
    <scope>NUCLEOTIDE SEQUENCE [LARGE SCALE GENOMIC DNA]</scope>
    <source>
        <strain evidence="2 3">DSM 26130</strain>
    </source>
</reference>
<dbReference type="NCBIfam" id="TIGR04183">
    <property type="entry name" value="Por_Secre_tail"/>
    <property type="match status" value="1"/>
</dbReference>
<organism evidence="2 3">
    <name type="scientific">Spirosoma endophyticum</name>
    <dbReference type="NCBI Taxonomy" id="662367"/>
    <lineage>
        <taxon>Bacteria</taxon>
        <taxon>Pseudomonadati</taxon>
        <taxon>Bacteroidota</taxon>
        <taxon>Cytophagia</taxon>
        <taxon>Cytophagales</taxon>
        <taxon>Cytophagaceae</taxon>
        <taxon>Spirosoma</taxon>
    </lineage>
</organism>
<dbReference type="InterPro" id="IPR026444">
    <property type="entry name" value="Secre_tail"/>
</dbReference>
<dbReference type="GO" id="GO:0005509">
    <property type="term" value="F:calcium ion binding"/>
    <property type="evidence" value="ECO:0007669"/>
    <property type="project" value="InterPro"/>
</dbReference>
<accession>A0A1I2EM56</accession>
<dbReference type="Gene3D" id="2.60.40.10">
    <property type="entry name" value="Immunoglobulins"/>
    <property type="match status" value="1"/>
</dbReference>
<dbReference type="InterPro" id="IPR013783">
    <property type="entry name" value="Ig-like_fold"/>
</dbReference>
<evidence type="ECO:0000313" key="2">
    <source>
        <dbReference type="EMBL" id="SFE93955.1"/>
    </source>
</evidence>
<dbReference type="STRING" id="662367.SAMN05216167_12277"/>
<dbReference type="GO" id="GO:0016020">
    <property type="term" value="C:membrane"/>
    <property type="evidence" value="ECO:0007669"/>
    <property type="project" value="InterPro"/>
</dbReference>
<dbReference type="Pfam" id="PF05345">
    <property type="entry name" value="He_PIG"/>
    <property type="match status" value="1"/>
</dbReference>
<evidence type="ECO:0000313" key="3">
    <source>
        <dbReference type="Proteomes" id="UP000198598"/>
    </source>
</evidence>
<name>A0A1I2EM56_9BACT</name>
<keyword evidence="3" id="KW-1185">Reference proteome</keyword>
<feature type="domain" description="Dystroglycan-type cadherin-like" evidence="1">
    <location>
        <begin position="63"/>
        <end position="151"/>
    </location>
</feature>
<dbReference type="InterPro" id="IPR015919">
    <property type="entry name" value="Cadherin-like_sf"/>
</dbReference>
<dbReference type="AlphaFoldDB" id="A0A1I2EM56"/>
<gene>
    <name evidence="2" type="ORF">SAMN05216167_12277</name>
</gene>
<dbReference type="EMBL" id="FOLQ01000022">
    <property type="protein sequence ID" value="SFE93955.1"/>
    <property type="molecule type" value="Genomic_DNA"/>
</dbReference>
<dbReference type="SUPFAM" id="SSF49313">
    <property type="entry name" value="Cadherin-like"/>
    <property type="match status" value="1"/>
</dbReference>
<protein>
    <submittedName>
        <fullName evidence="2">Por secretion system C-terminal sorting domain-containing protein</fullName>
    </submittedName>
</protein>